<dbReference type="AlphaFoldDB" id="A0A9X2IPR3"/>
<protein>
    <submittedName>
        <fullName evidence="3">Tripartite tricarboxylate transporter permease</fullName>
    </submittedName>
</protein>
<dbReference type="PANTHER" id="PTHR35342:SF5">
    <property type="entry name" value="TRICARBOXYLIC TRANSPORT PROTEIN"/>
    <property type="match status" value="1"/>
</dbReference>
<dbReference type="InterPro" id="IPR002823">
    <property type="entry name" value="DUF112_TM"/>
</dbReference>
<gene>
    <name evidence="3" type="ORF">M3202_07000</name>
</gene>
<feature type="domain" description="DUF112" evidence="2">
    <location>
        <begin position="8"/>
        <end position="426"/>
    </location>
</feature>
<evidence type="ECO:0000313" key="3">
    <source>
        <dbReference type="EMBL" id="MCM3713828.1"/>
    </source>
</evidence>
<feature type="transmembrane region" description="Helical" evidence="1">
    <location>
        <begin position="96"/>
        <end position="116"/>
    </location>
</feature>
<dbReference type="PANTHER" id="PTHR35342">
    <property type="entry name" value="TRICARBOXYLIC TRANSPORT PROTEIN"/>
    <property type="match status" value="1"/>
</dbReference>
<feature type="transmembrane region" description="Helical" evidence="1">
    <location>
        <begin position="401"/>
        <end position="430"/>
    </location>
</feature>
<evidence type="ECO:0000256" key="1">
    <source>
        <dbReference type="SAM" id="Phobius"/>
    </source>
</evidence>
<dbReference type="RefSeq" id="WP_251222620.1">
    <property type="nucleotide sequence ID" value="NZ_JAMBOL010000003.1"/>
</dbReference>
<feature type="transmembrane region" description="Helical" evidence="1">
    <location>
        <begin position="122"/>
        <end position="148"/>
    </location>
</feature>
<proteinExistence type="predicted"/>
<feature type="transmembrane region" description="Helical" evidence="1">
    <location>
        <begin position="155"/>
        <end position="171"/>
    </location>
</feature>
<keyword evidence="1" id="KW-0812">Transmembrane</keyword>
<dbReference type="EMBL" id="JAMBOL010000003">
    <property type="protein sequence ID" value="MCM3713828.1"/>
    <property type="molecule type" value="Genomic_DNA"/>
</dbReference>
<evidence type="ECO:0000259" key="2">
    <source>
        <dbReference type="Pfam" id="PF01970"/>
    </source>
</evidence>
<keyword evidence="4" id="KW-1185">Reference proteome</keyword>
<keyword evidence="1" id="KW-0472">Membrane</keyword>
<reference evidence="3" key="1">
    <citation type="submission" date="2022-05" db="EMBL/GenBank/DDBJ databases">
        <title>Comparative Genomics of Spacecraft Associated Microbes.</title>
        <authorList>
            <person name="Tran M.T."/>
            <person name="Wright A."/>
            <person name="Seuylemezian A."/>
            <person name="Eisen J."/>
            <person name="Coil D."/>
        </authorList>
    </citation>
    <scope>NUCLEOTIDE SEQUENCE</scope>
    <source>
        <strain evidence="3">214.1.1</strain>
    </source>
</reference>
<feature type="transmembrane region" description="Helical" evidence="1">
    <location>
        <begin position="246"/>
        <end position="269"/>
    </location>
</feature>
<comment type="caution">
    <text evidence="3">The sequence shown here is derived from an EMBL/GenBank/DDBJ whole genome shotgun (WGS) entry which is preliminary data.</text>
</comment>
<feature type="transmembrane region" description="Helical" evidence="1">
    <location>
        <begin position="303"/>
        <end position="329"/>
    </location>
</feature>
<dbReference type="Proteomes" id="UP001139179">
    <property type="component" value="Unassembled WGS sequence"/>
</dbReference>
<accession>A0A9X2IPR3</accession>
<evidence type="ECO:0000313" key="4">
    <source>
        <dbReference type="Proteomes" id="UP001139179"/>
    </source>
</evidence>
<dbReference type="Pfam" id="PF01970">
    <property type="entry name" value="TctA"/>
    <property type="match status" value="1"/>
</dbReference>
<name>A0A9X2IPR3_9BACI</name>
<keyword evidence="1" id="KW-1133">Transmembrane helix</keyword>
<feature type="transmembrane region" description="Helical" evidence="1">
    <location>
        <begin position="341"/>
        <end position="365"/>
    </location>
</feature>
<feature type="transmembrane region" description="Helical" evidence="1">
    <location>
        <begin position="7"/>
        <end position="27"/>
    </location>
</feature>
<feature type="transmembrane region" description="Helical" evidence="1">
    <location>
        <begin position="191"/>
        <end position="211"/>
    </location>
</feature>
<feature type="transmembrane region" description="Helical" evidence="1">
    <location>
        <begin position="47"/>
        <end position="70"/>
    </location>
</feature>
<sequence length="494" mass="51561">MFLSFDYLIVLVGGTIIGITLGALPGLGPAFTLALFLPVTFGMDPAVALVFLGALYSASVFGGAITAILINAPGTPGSVATTFDGYPLAQQGKGGLALGAAATASLIGGIVGFIALAGLSPLIASIALQFNAATYFMLAIFGLSMVAFASQGNTLKGLMLAGLGLIISFIGRDPVSGGLRFTFDNVYLEDGISFVPAAIGLFALSQAFILLGKGGTISKIEGTISKVRDGMVETFKRPVNLIRSSTLGVVLGAIPGVGISIANFVAYLFEQRSSKKPKSYGKGNVGGVIAPESANNATSVAELIPAITLGLPGGATSAIFLAAITLHGLQPGAAFFSSDSAISYIVFVGMLLSQFAFFVLAMIGMKYFVKVTLVPNEILGVAIITLALVGSYAYQYKVTDMFIAIAFGVLGYIMVKYHYPLAPLILGLVLGSMVESNYRRALLMSDGSHSIFFTPFPLTILIITILILVFPFLIKTIKNINKKENDYDNNQTLS</sequence>
<feature type="transmembrane region" description="Helical" evidence="1">
    <location>
        <begin position="450"/>
        <end position="474"/>
    </location>
</feature>
<organism evidence="3 4">
    <name type="scientific">Halalkalibacter oceani</name>
    <dbReference type="NCBI Taxonomy" id="1653776"/>
    <lineage>
        <taxon>Bacteria</taxon>
        <taxon>Bacillati</taxon>
        <taxon>Bacillota</taxon>
        <taxon>Bacilli</taxon>
        <taxon>Bacillales</taxon>
        <taxon>Bacillaceae</taxon>
        <taxon>Halalkalibacter</taxon>
    </lineage>
</organism>
<feature type="transmembrane region" description="Helical" evidence="1">
    <location>
        <begin position="377"/>
        <end position="394"/>
    </location>
</feature>